<dbReference type="Proteomes" id="UP000832072">
    <property type="component" value="Segment"/>
</dbReference>
<sequence>MKFLPYLLIALIIGAFVYQNNKISDLSEDLGASNKQIEALVTKQNEMLKDIEHYKAAKAEYDSKKKELESKNRAVKDDLNSKKGRESTIIKRPDLIEKQINESFKKAADTLSCNTGATERCEK</sequence>
<reference evidence="2 3" key="1">
    <citation type="submission" date="2022-02" db="EMBL/GenBank/DDBJ databases">
        <authorList>
            <person name="Tian F."/>
            <person name="Li J."/>
            <person name="Li F."/>
            <person name="Tong Y."/>
        </authorList>
    </citation>
    <scope>NUCLEOTIDE SEQUENCE [LARGE SCALE GENOMIC DNA]</scope>
</reference>
<protein>
    <submittedName>
        <fullName evidence="2">Uncharacterized protein</fullName>
    </submittedName>
</protein>
<feature type="region of interest" description="Disordered" evidence="1">
    <location>
        <begin position="62"/>
        <end position="85"/>
    </location>
</feature>
<accession>A0AAE9GAT6</accession>
<organism evidence="2 3">
    <name type="scientific">Cronobacter phage LPCS28</name>
    <dbReference type="NCBI Taxonomy" id="2924885"/>
    <lineage>
        <taxon>Viruses</taxon>
        <taxon>Duplodnaviria</taxon>
        <taxon>Heunggongvirae</taxon>
        <taxon>Uroviricota</taxon>
        <taxon>Caudoviricetes</taxon>
        <taxon>Pantevenvirales</taxon>
        <taxon>Straboviridae</taxon>
        <taxon>Nanhuvirus</taxon>
        <taxon>Nanhuvirus LPCS28</taxon>
    </lineage>
</organism>
<evidence type="ECO:0000256" key="1">
    <source>
        <dbReference type="SAM" id="MobiDB-lite"/>
    </source>
</evidence>
<dbReference type="EMBL" id="OM638103">
    <property type="protein sequence ID" value="UNY47070.1"/>
    <property type="molecule type" value="Genomic_DNA"/>
</dbReference>
<keyword evidence="3" id="KW-1185">Reference proteome</keyword>
<proteinExistence type="predicted"/>
<evidence type="ECO:0000313" key="2">
    <source>
        <dbReference type="EMBL" id="UNY47070.1"/>
    </source>
</evidence>
<evidence type="ECO:0000313" key="3">
    <source>
        <dbReference type="Proteomes" id="UP000832072"/>
    </source>
</evidence>
<gene>
    <name evidence="2" type="ORF">EHEKIMEA_00188</name>
</gene>
<name>A0AAE9GAT6_9CAUD</name>